<sequence length="48" mass="5165">MVEYSRAEQARVADEVAVLPEGAVIVGWLADYAVLRAQVLKCGSELMG</sequence>
<accession>A0A1H8UKW5</accession>
<gene>
    <name evidence="1" type="ORF">SAMN04490248_12054</name>
</gene>
<dbReference type="Proteomes" id="UP000198893">
    <property type="component" value="Unassembled WGS sequence"/>
</dbReference>
<dbReference type="AlphaFoldDB" id="A0A1H8UKW5"/>
<protein>
    <submittedName>
        <fullName evidence="1">Uncharacterized protein</fullName>
    </submittedName>
</protein>
<proteinExistence type="predicted"/>
<organism evidence="1 2">
    <name type="scientific">Salinihabitans flavidus</name>
    <dbReference type="NCBI Taxonomy" id="569882"/>
    <lineage>
        <taxon>Bacteria</taxon>
        <taxon>Pseudomonadati</taxon>
        <taxon>Pseudomonadota</taxon>
        <taxon>Alphaproteobacteria</taxon>
        <taxon>Rhodobacterales</taxon>
        <taxon>Roseobacteraceae</taxon>
        <taxon>Salinihabitans</taxon>
    </lineage>
</organism>
<evidence type="ECO:0000313" key="1">
    <source>
        <dbReference type="EMBL" id="SEP03248.1"/>
    </source>
</evidence>
<dbReference type="EMBL" id="FODS01000020">
    <property type="protein sequence ID" value="SEP03248.1"/>
    <property type="molecule type" value="Genomic_DNA"/>
</dbReference>
<evidence type="ECO:0000313" key="2">
    <source>
        <dbReference type="Proteomes" id="UP000198893"/>
    </source>
</evidence>
<reference evidence="1 2" key="1">
    <citation type="submission" date="2016-10" db="EMBL/GenBank/DDBJ databases">
        <authorList>
            <person name="de Groot N.N."/>
        </authorList>
    </citation>
    <scope>NUCLEOTIDE SEQUENCE [LARGE SCALE GENOMIC DNA]</scope>
    <source>
        <strain evidence="1 2">DSM 27842</strain>
    </source>
</reference>
<dbReference type="STRING" id="569882.SAMN04490248_12054"/>
<name>A0A1H8UKW5_9RHOB</name>
<keyword evidence="2" id="KW-1185">Reference proteome</keyword>